<feature type="non-terminal residue" evidence="2">
    <location>
        <position position="94"/>
    </location>
</feature>
<dbReference type="GO" id="GO:0060271">
    <property type="term" value="P:cilium assembly"/>
    <property type="evidence" value="ECO:0007669"/>
    <property type="project" value="TreeGrafter"/>
</dbReference>
<dbReference type="GO" id="GO:0005929">
    <property type="term" value="C:cilium"/>
    <property type="evidence" value="ECO:0007669"/>
    <property type="project" value="TreeGrafter"/>
</dbReference>
<evidence type="ECO:0000259" key="1">
    <source>
        <dbReference type="Pfam" id="PF24529"/>
    </source>
</evidence>
<dbReference type="AlphaFoldDB" id="A0A0B6YJY6"/>
<evidence type="ECO:0000313" key="2">
    <source>
        <dbReference type="EMBL" id="CEK55840.1"/>
    </source>
</evidence>
<protein>
    <recommendedName>
        <fullName evidence="1">Cilia- and flagella-associated protein 47 domain-containing protein</fullName>
    </recommendedName>
</protein>
<proteinExistence type="predicted"/>
<reference evidence="2" key="1">
    <citation type="submission" date="2014-12" db="EMBL/GenBank/DDBJ databases">
        <title>Insight into the proteome of Arion vulgaris.</title>
        <authorList>
            <person name="Aradska J."/>
            <person name="Bulat T."/>
            <person name="Smidak R."/>
            <person name="Sarate P."/>
            <person name="Gangsoo J."/>
            <person name="Sialana F."/>
            <person name="Bilban M."/>
            <person name="Lubec G."/>
        </authorList>
    </citation>
    <scope>NUCLEOTIDE SEQUENCE</scope>
    <source>
        <tissue evidence="2">Skin</tissue>
    </source>
</reference>
<dbReference type="EMBL" id="HACG01008975">
    <property type="protein sequence ID" value="CEK55840.1"/>
    <property type="molecule type" value="Transcribed_RNA"/>
</dbReference>
<name>A0A0B6YJY6_9EUPU</name>
<dbReference type="PANTHER" id="PTHR45912:SF3">
    <property type="entry name" value="CILIA- AND FLAGELLA-ASSOCIATED PROTEIN 47"/>
    <property type="match status" value="1"/>
</dbReference>
<feature type="non-terminal residue" evidence="2">
    <location>
        <position position="1"/>
    </location>
</feature>
<dbReference type="InterPro" id="IPR056343">
    <property type="entry name" value="CFAP47_dom"/>
</dbReference>
<dbReference type="Pfam" id="PF24529">
    <property type="entry name" value="CFAP47"/>
    <property type="match status" value="1"/>
</dbReference>
<feature type="domain" description="Cilia- and flagella-associated protein 47" evidence="1">
    <location>
        <begin position="2"/>
        <end position="74"/>
    </location>
</feature>
<accession>A0A0B6YJY6</accession>
<sequence>AILPEYLMAPGDYVLWRQLQRAVKIELLQQGNVKDAEKIKADEEIGEEAFEAISRRMWIDVMLQILKVFVLAKVTPKALKNLSIPEKDIIMPSV</sequence>
<organism evidence="2">
    <name type="scientific">Arion vulgaris</name>
    <dbReference type="NCBI Taxonomy" id="1028688"/>
    <lineage>
        <taxon>Eukaryota</taxon>
        <taxon>Metazoa</taxon>
        <taxon>Spiralia</taxon>
        <taxon>Lophotrochozoa</taxon>
        <taxon>Mollusca</taxon>
        <taxon>Gastropoda</taxon>
        <taxon>Heterobranchia</taxon>
        <taxon>Euthyneura</taxon>
        <taxon>Panpulmonata</taxon>
        <taxon>Eupulmonata</taxon>
        <taxon>Stylommatophora</taxon>
        <taxon>Helicina</taxon>
        <taxon>Arionoidea</taxon>
        <taxon>Arionidae</taxon>
        <taxon>Arion</taxon>
    </lineage>
</organism>
<gene>
    <name evidence="2" type="primary">ORF26170</name>
</gene>
<dbReference type="PANTHER" id="PTHR45912">
    <property type="entry name" value="CILIA- AND FLAGELLA-ASSOCIATED PROTEIN 47"/>
    <property type="match status" value="1"/>
</dbReference>